<reference evidence="1" key="1">
    <citation type="submission" date="2023-04" db="EMBL/GenBank/DDBJ databases">
        <title>Draft Genome sequencing of Naganishia species isolated from polar environments using Oxford Nanopore Technology.</title>
        <authorList>
            <person name="Leo P."/>
            <person name="Venkateswaran K."/>
        </authorList>
    </citation>
    <scope>NUCLEOTIDE SEQUENCE</scope>
    <source>
        <strain evidence="1">MNA-CCFEE 5425</strain>
    </source>
</reference>
<keyword evidence="2" id="KW-1185">Reference proteome</keyword>
<name>A0ACC2WVZ4_9TREE</name>
<organism evidence="1 2">
    <name type="scientific">Naganishia vaughanmartiniae</name>
    <dbReference type="NCBI Taxonomy" id="1424756"/>
    <lineage>
        <taxon>Eukaryota</taxon>
        <taxon>Fungi</taxon>
        <taxon>Dikarya</taxon>
        <taxon>Basidiomycota</taxon>
        <taxon>Agaricomycotina</taxon>
        <taxon>Tremellomycetes</taxon>
        <taxon>Filobasidiales</taxon>
        <taxon>Filobasidiaceae</taxon>
        <taxon>Naganishia</taxon>
    </lineage>
</organism>
<evidence type="ECO:0000313" key="2">
    <source>
        <dbReference type="Proteomes" id="UP001243375"/>
    </source>
</evidence>
<dbReference type="Proteomes" id="UP001243375">
    <property type="component" value="Unassembled WGS sequence"/>
</dbReference>
<gene>
    <name evidence="1" type="ORF">QFC22_005071</name>
</gene>
<dbReference type="EMBL" id="JASBWU010000015">
    <property type="protein sequence ID" value="KAJ9115928.1"/>
    <property type="molecule type" value="Genomic_DNA"/>
</dbReference>
<comment type="caution">
    <text evidence="1">The sequence shown here is derived from an EMBL/GenBank/DDBJ whole genome shotgun (WGS) entry which is preliminary data.</text>
</comment>
<proteinExistence type="predicted"/>
<sequence length="1156" mass="125929">MEYIPPPASSSPPQSGDHPTPTLSPQISSSSSDRHGRWSPQSAHSVGEDGQVANDFSGILAGKPSHDSGYTHAAGQAAGIASGTTTTNSEPSMGSSTELFQASTLKVHGQDAEALTRARQVFSSNPTPPEPGEGAMAFNRNQGLGSAPLPPAPLLAPIPSSPPTGPTFKSRMPANLALRSSSLNTAAQARDTSSSARSSSPRHSMTFEQEQFKSLDPNRERREEIEMLASPGTADPTLNGGRVPPIGVDPMNLATSYPHHFSPDITARHNIEHASFSPGSFAAIQRTSPPKPSRRSSSSGAMQRQGDTTQKADYVIAVVGAEQVGKTTMIGKAFKAWGLSEPMTIQSEGSGTSARISRYLAAVDTGQPPRKRLVEILEIDIRALRRLDSPSNVPSAWPAILPRINGVMVCYDATRVDSLIGLPEVVRDLCHHLPAMVIACKSDPGPDADLAIKPIEGNEIGSPYGIGLVELSVLVQQGRHKMRMSFGWMLKAISKQRRNRSPQTPTTAFSQHRSDPQDDQIPTPKTATMQNHQSVIGDSGIHEHVSPTAYNERSPRPSQSRQSTSDGAIASVIAENGDNASIRRSDEQSLASPRNSERESRRKSSVDMAKDVQAMISKHKRAPSSSSRFVTLEDLLERLSNSILGGTDNAFVNTFFLSYRRFCEPSEILSYLLDRWFEITDSKAMVRQYLQWCQIRMVVTMAEWLETYPGDFATPVARKLVMRFYASASQHAHLAHIAADVAIALQSIRDVSDPDMSWSIEGIRAKRKSTLDLLSMSRQSSDYYAEESDGPLIERQNSDVQSSYSGLDETTLEAIRASKKLESSPDMLAVEHSNSSAPMSRQVSKNQSTDPWNESKYSLISPMGSGSTDMQVVNGSMRSRANTLTTNQSLHRIDTNASRQTRPSSDASRSISEIDSLEGKIFQKPLTLFYELSDLAIAIELCRDEWQLYSAIRGIHFSARASESQISSTITSGLNDLSIRRLGTTLSLVRASAKRELQDAMRLIDPTGSYKVYREFLKRDCDLGSKAIPFLGVITQDLTKIHGAHAQDQDTKERIHWPKYSVMAEAIAPLALYQARGDIVAGLPQSGGAQYLIVDTPRLDEDGLYRRSKHLEPDSRPGMPAAQNSASSGTGVRFKRLMAETMFGNGSSLVSPNFIA</sequence>
<evidence type="ECO:0000313" key="1">
    <source>
        <dbReference type="EMBL" id="KAJ9115928.1"/>
    </source>
</evidence>
<protein>
    <submittedName>
        <fullName evidence="1">Uncharacterized protein</fullName>
    </submittedName>
</protein>
<accession>A0ACC2WVZ4</accession>